<evidence type="ECO:0000313" key="10">
    <source>
        <dbReference type="Proteomes" id="UP000037035"/>
    </source>
</evidence>
<feature type="region of interest" description="Disordered" evidence="7">
    <location>
        <begin position="137"/>
        <end position="164"/>
    </location>
</feature>
<dbReference type="GO" id="GO:0006397">
    <property type="term" value="P:mRNA processing"/>
    <property type="evidence" value="ECO:0007669"/>
    <property type="project" value="UniProtKB-UniRule"/>
</dbReference>
<dbReference type="Gene3D" id="2.30.30.100">
    <property type="match status" value="1"/>
</dbReference>
<keyword evidence="3 6" id="KW-0507">mRNA processing</keyword>
<name>A0A0L6V7R5_9BASI</name>
<proteinExistence type="inferred from homology"/>
<feature type="compositionally biased region" description="Low complexity" evidence="7">
    <location>
        <begin position="137"/>
        <end position="154"/>
    </location>
</feature>
<dbReference type="GO" id="GO:0003729">
    <property type="term" value="F:mRNA binding"/>
    <property type="evidence" value="ECO:0007669"/>
    <property type="project" value="TreeGrafter"/>
</dbReference>
<dbReference type="PANTHER" id="PTHR15588:SF8">
    <property type="entry name" value="U6 SNRNA-ASSOCIATED SM-LIKE PROTEIN LSM1"/>
    <property type="match status" value="1"/>
</dbReference>
<dbReference type="Proteomes" id="UP000037035">
    <property type="component" value="Unassembled WGS sequence"/>
</dbReference>
<evidence type="ECO:0000256" key="3">
    <source>
        <dbReference type="ARBA" id="ARBA00022664"/>
    </source>
</evidence>
<comment type="subcellular location">
    <subcellularLocation>
        <location evidence="6">Cytoplasm</location>
    </subcellularLocation>
    <subcellularLocation>
        <location evidence="6">Cytoplasm</location>
        <location evidence="6">P-body</location>
    </subcellularLocation>
</comment>
<evidence type="ECO:0000256" key="2">
    <source>
        <dbReference type="ARBA" id="ARBA00022490"/>
    </source>
</evidence>
<dbReference type="InterPro" id="IPR010920">
    <property type="entry name" value="LSM_dom_sf"/>
</dbReference>
<gene>
    <name evidence="6" type="primary">LSM1</name>
    <name evidence="9" type="ORF">VP01_2480g1</name>
</gene>
<dbReference type="PROSITE" id="PS52002">
    <property type="entry name" value="SM"/>
    <property type="match status" value="1"/>
</dbReference>
<keyword evidence="10" id="KW-1185">Reference proteome</keyword>
<dbReference type="GO" id="GO:0000290">
    <property type="term" value="P:deadenylation-dependent decapping of nuclear-transcribed mRNA"/>
    <property type="evidence" value="ECO:0007669"/>
    <property type="project" value="TreeGrafter"/>
</dbReference>
<evidence type="ECO:0000256" key="5">
    <source>
        <dbReference type="ARBA" id="ARBA00023274"/>
    </source>
</evidence>
<dbReference type="EMBL" id="LAVV01007370">
    <property type="protein sequence ID" value="KNZ56160.1"/>
    <property type="molecule type" value="Genomic_DNA"/>
</dbReference>
<sequence>MSSQKILVSLRDGKKLIGVLRSYDQFANLVLQDTIERIYVGIDSEGTAEEESNHSTRSTSDKAKKKTANKKGDMICKYTDVWRGIYLVRGENVVLIGEIVQSLKKRKKRNSWHYSPGLFISSLFFFCWREDRTWTRKTTSSNNSSTIPSKPSPKSNKKKSNRKPTWLRGMRKSSLITAALVKKATRMIVTNLLSPHLIIFQTTKK</sequence>
<dbReference type="GO" id="GO:0000932">
    <property type="term" value="C:P-body"/>
    <property type="evidence" value="ECO:0007669"/>
    <property type="project" value="UniProtKB-SubCell"/>
</dbReference>
<accession>A0A0L6V7R5</accession>
<dbReference type="SMART" id="SM00651">
    <property type="entry name" value="Sm"/>
    <property type="match status" value="1"/>
</dbReference>
<reference evidence="9 10" key="1">
    <citation type="submission" date="2015-08" db="EMBL/GenBank/DDBJ databases">
        <title>Next Generation Sequencing and Analysis of the Genome of Puccinia sorghi L Schw, the Causal Agent of Maize Common Rust.</title>
        <authorList>
            <person name="Rochi L."/>
            <person name="Burguener G."/>
            <person name="Darino M."/>
            <person name="Turjanski A."/>
            <person name="Kreff E."/>
            <person name="Dieguez M.J."/>
            <person name="Sacco F."/>
        </authorList>
    </citation>
    <scope>NUCLEOTIDE SEQUENCE [LARGE SCALE GENOMIC DNA]</scope>
    <source>
        <strain evidence="9 10">RO10H11247</strain>
    </source>
</reference>
<dbReference type="GO" id="GO:1990726">
    <property type="term" value="C:Lsm1-7-Pat1 complex"/>
    <property type="evidence" value="ECO:0007669"/>
    <property type="project" value="TreeGrafter"/>
</dbReference>
<dbReference type="STRING" id="27349.A0A0L6V7R5"/>
<keyword evidence="5 6" id="KW-0687">Ribonucleoprotein</keyword>
<dbReference type="InterPro" id="IPR047575">
    <property type="entry name" value="Sm"/>
</dbReference>
<protein>
    <recommendedName>
        <fullName evidence="6">U6 snRNA-associated Sm-like protein LSm1</fullName>
    </recommendedName>
</protein>
<comment type="similarity">
    <text evidence="1 6">Belongs to the snRNP Sm proteins family.</text>
</comment>
<evidence type="ECO:0000256" key="6">
    <source>
        <dbReference type="RuleBase" id="RU365047"/>
    </source>
</evidence>
<dbReference type="AlphaFoldDB" id="A0A0L6V7R5"/>
<dbReference type="InterPro" id="IPR001163">
    <property type="entry name" value="Sm_dom_euk/arc"/>
</dbReference>
<dbReference type="GO" id="GO:1990904">
    <property type="term" value="C:ribonucleoprotein complex"/>
    <property type="evidence" value="ECO:0007669"/>
    <property type="project" value="UniProtKB-KW"/>
</dbReference>
<dbReference type="PANTHER" id="PTHR15588">
    <property type="entry name" value="LSM1"/>
    <property type="match status" value="1"/>
</dbReference>
<evidence type="ECO:0000256" key="7">
    <source>
        <dbReference type="SAM" id="MobiDB-lite"/>
    </source>
</evidence>
<organism evidence="9 10">
    <name type="scientific">Puccinia sorghi</name>
    <dbReference type="NCBI Taxonomy" id="27349"/>
    <lineage>
        <taxon>Eukaryota</taxon>
        <taxon>Fungi</taxon>
        <taxon>Dikarya</taxon>
        <taxon>Basidiomycota</taxon>
        <taxon>Pucciniomycotina</taxon>
        <taxon>Pucciniomycetes</taxon>
        <taxon>Pucciniales</taxon>
        <taxon>Pucciniaceae</taxon>
        <taxon>Puccinia</taxon>
    </lineage>
</organism>
<comment type="function">
    <text evidence="6">Component of the cytoplasmic LSM1-LSM7 complex which is involved in mRNA degradation.</text>
</comment>
<evidence type="ECO:0000259" key="8">
    <source>
        <dbReference type="PROSITE" id="PS52002"/>
    </source>
</evidence>
<keyword evidence="4 6" id="KW-0694">RNA-binding</keyword>
<dbReference type="InterPro" id="IPR044642">
    <property type="entry name" value="PTHR15588"/>
</dbReference>
<feature type="domain" description="Sm" evidence="8">
    <location>
        <begin position="1"/>
        <end position="102"/>
    </location>
</feature>
<dbReference type="VEuPathDB" id="FungiDB:VP01_2480g1"/>
<comment type="caution">
    <text evidence="9">The sequence shown here is derived from an EMBL/GenBank/DDBJ whole genome shotgun (WGS) entry which is preliminary data.</text>
</comment>
<comment type="subunit">
    <text evidence="6">Component of the heptameric LSM1-LSM7 complex that forms a seven-membered ring structure with a donut shape.</text>
</comment>
<keyword evidence="2 6" id="KW-0963">Cytoplasm</keyword>
<evidence type="ECO:0000256" key="1">
    <source>
        <dbReference type="ARBA" id="ARBA00006850"/>
    </source>
</evidence>
<evidence type="ECO:0000313" key="9">
    <source>
        <dbReference type="EMBL" id="KNZ56160.1"/>
    </source>
</evidence>
<dbReference type="Pfam" id="PF01423">
    <property type="entry name" value="LSM"/>
    <property type="match status" value="1"/>
</dbReference>
<evidence type="ECO:0000256" key="4">
    <source>
        <dbReference type="ARBA" id="ARBA00022884"/>
    </source>
</evidence>
<dbReference type="SUPFAM" id="SSF50182">
    <property type="entry name" value="Sm-like ribonucleoproteins"/>
    <property type="match status" value="1"/>
</dbReference>
<dbReference type="InterPro" id="IPR034104">
    <property type="entry name" value="Lsm1"/>
</dbReference>
<dbReference type="CDD" id="cd01728">
    <property type="entry name" value="LSm1"/>
    <property type="match status" value="1"/>
</dbReference>
<dbReference type="OrthoDB" id="10263346at2759"/>